<name>A0A915E3Q0_9BILA</name>
<accession>A0A915E3Q0</accession>
<keyword evidence="1" id="KW-1185">Reference proteome</keyword>
<evidence type="ECO:0000313" key="1">
    <source>
        <dbReference type="Proteomes" id="UP000887574"/>
    </source>
</evidence>
<dbReference type="AlphaFoldDB" id="A0A915E3Q0"/>
<protein>
    <submittedName>
        <fullName evidence="2">Uncharacterized protein</fullName>
    </submittedName>
</protein>
<dbReference type="WBParaSite" id="jg26378">
    <property type="protein sequence ID" value="jg26378"/>
    <property type="gene ID" value="jg26378"/>
</dbReference>
<evidence type="ECO:0000313" key="2">
    <source>
        <dbReference type="WBParaSite" id="jg26378"/>
    </source>
</evidence>
<reference evidence="2" key="1">
    <citation type="submission" date="2022-11" db="UniProtKB">
        <authorList>
            <consortium name="WormBaseParasite"/>
        </authorList>
    </citation>
    <scope>IDENTIFICATION</scope>
</reference>
<sequence length="90" mass="9446">MLGKTRTNALLPVGLEGSLADLTSAGPGITSCEPPERNRRRASNEEWYRAALAIAKCRQVRILAEGCRLALDGGSVKSTLGTSYGGSSLP</sequence>
<dbReference type="PROSITE" id="PS51257">
    <property type="entry name" value="PROKAR_LIPOPROTEIN"/>
    <property type="match status" value="1"/>
</dbReference>
<organism evidence="1 2">
    <name type="scientific">Ditylenchus dipsaci</name>
    <dbReference type="NCBI Taxonomy" id="166011"/>
    <lineage>
        <taxon>Eukaryota</taxon>
        <taxon>Metazoa</taxon>
        <taxon>Ecdysozoa</taxon>
        <taxon>Nematoda</taxon>
        <taxon>Chromadorea</taxon>
        <taxon>Rhabditida</taxon>
        <taxon>Tylenchina</taxon>
        <taxon>Tylenchomorpha</taxon>
        <taxon>Sphaerularioidea</taxon>
        <taxon>Anguinidae</taxon>
        <taxon>Anguininae</taxon>
        <taxon>Ditylenchus</taxon>
    </lineage>
</organism>
<proteinExistence type="predicted"/>
<dbReference type="Proteomes" id="UP000887574">
    <property type="component" value="Unplaced"/>
</dbReference>